<keyword evidence="5" id="KW-0812">Transmembrane</keyword>
<dbReference type="SMART" id="SM00388">
    <property type="entry name" value="HisKA"/>
    <property type="match status" value="1"/>
</dbReference>
<feature type="transmembrane region" description="Helical" evidence="5">
    <location>
        <begin position="175"/>
        <end position="196"/>
    </location>
</feature>
<dbReference type="Pfam" id="PF25323">
    <property type="entry name" value="6TM_PilS"/>
    <property type="match status" value="1"/>
</dbReference>
<dbReference type="EC" id="2.7.13.3" evidence="2"/>
<dbReference type="InterPro" id="IPR005467">
    <property type="entry name" value="His_kinase_dom"/>
</dbReference>
<dbReference type="Pfam" id="PF02518">
    <property type="entry name" value="HATPase_c"/>
    <property type="match status" value="1"/>
</dbReference>
<feature type="transmembrane region" description="Helical" evidence="5">
    <location>
        <begin position="72"/>
        <end position="93"/>
    </location>
</feature>
<gene>
    <name evidence="7" type="primary">kinA</name>
    <name evidence="7" type="ORF">AW08_01122</name>
</gene>
<feature type="domain" description="Histidine kinase" evidence="6">
    <location>
        <begin position="337"/>
        <end position="538"/>
    </location>
</feature>
<feature type="transmembrane region" description="Helical" evidence="5">
    <location>
        <begin position="41"/>
        <end position="60"/>
    </location>
</feature>
<dbReference type="SUPFAM" id="SSF47384">
    <property type="entry name" value="Homodimeric domain of signal transducing histidine kinase"/>
    <property type="match status" value="1"/>
</dbReference>
<name>A0A011N0F4_9PROT</name>
<reference evidence="7" key="1">
    <citation type="submission" date="2014-02" db="EMBL/GenBank/DDBJ databases">
        <title>Expanding our view of genomic diversity in Candidatus Accumulibacter clades.</title>
        <authorList>
            <person name="Skennerton C.T."/>
            <person name="Barr J.J."/>
            <person name="Slater F.R."/>
            <person name="Bond P.L."/>
            <person name="Tyson G.W."/>
        </authorList>
    </citation>
    <scope>NUCLEOTIDE SEQUENCE [LARGE SCALE GENOMIC DNA]</scope>
</reference>
<proteinExistence type="predicted"/>
<dbReference type="CDD" id="cd00082">
    <property type="entry name" value="HisKA"/>
    <property type="match status" value="1"/>
</dbReference>
<dbReference type="Gene3D" id="1.10.287.130">
    <property type="match status" value="1"/>
</dbReference>
<evidence type="ECO:0000256" key="5">
    <source>
        <dbReference type="SAM" id="Phobius"/>
    </source>
</evidence>
<sequence length="545" mass="59928">MPPTCANLDTAATEEQASKAGGRDLESFSETRWKSLRYFQLYRSVVAALLFFSALLYPSALPVLTLQQGGHHVGLAGGYLLSTILSAVVAYAWRQHASSQITASVLLDVLVMTLLIHFGGGLGGGFGSMLLVTLAGAGLVGQGRLVIFYAALATIAVLVEQSYRALQTDLEATAFFHAGVFSIAFFAVAISARLLARRLLANEELARRRGIDLKKQTLVSQRVIEEMQEGVLVLGDDARVAQCNPRARQLLAAGESEEPALRECSPELLQSFADWRRQPDGGAVLVQVPANGVQLRARFVGTTGGDSDVLVFLEDMSRLREQAQQIKLAALGRLTASIAHEIRNPLSAIRHAGELMREERRGELYERLLRILLDNTQRVERIVSDILELGRRDRVYSELIDLRQLLPAFAEEWSTREQLAADVIQLEVCGNARICFDRSHLHQVLWNLLSNALRHSRRLAGSVRLLVGDGRVAGQVELHVIDDGEGVADDLREQIFEPFFTTHHRGTGLGLYIARELCEANEARLELLGRGKGADFRLLGRALGC</sequence>
<dbReference type="PATRIC" id="fig|1454001.3.peg.1142"/>
<dbReference type="EMBL" id="JFAX01000005">
    <property type="protein sequence ID" value="EXI68341.1"/>
    <property type="molecule type" value="Genomic_DNA"/>
</dbReference>
<feature type="transmembrane region" description="Helical" evidence="5">
    <location>
        <begin position="105"/>
        <end position="126"/>
    </location>
</feature>
<organism evidence="7 8">
    <name type="scientific">Candidatus Accumulibacter adjunctus</name>
    <dbReference type="NCBI Taxonomy" id="1454001"/>
    <lineage>
        <taxon>Bacteria</taxon>
        <taxon>Pseudomonadati</taxon>
        <taxon>Pseudomonadota</taxon>
        <taxon>Betaproteobacteria</taxon>
        <taxon>Candidatus Accumulibacter</taxon>
    </lineage>
</organism>
<protein>
    <recommendedName>
        <fullName evidence="2">histidine kinase</fullName>
        <ecNumber evidence="2">2.7.13.3</ecNumber>
    </recommendedName>
</protein>
<feature type="region of interest" description="Disordered" evidence="4">
    <location>
        <begin position="1"/>
        <end position="23"/>
    </location>
</feature>
<keyword evidence="3" id="KW-0597">Phosphoprotein</keyword>
<comment type="catalytic activity">
    <reaction evidence="1">
        <text>ATP + protein L-histidine = ADP + protein N-phospho-L-histidine.</text>
        <dbReference type="EC" id="2.7.13.3"/>
    </reaction>
</comment>
<evidence type="ECO:0000256" key="4">
    <source>
        <dbReference type="SAM" id="MobiDB-lite"/>
    </source>
</evidence>
<evidence type="ECO:0000256" key="3">
    <source>
        <dbReference type="ARBA" id="ARBA00022553"/>
    </source>
</evidence>
<dbReference type="InterPro" id="IPR004358">
    <property type="entry name" value="Sig_transdc_His_kin-like_C"/>
</dbReference>
<dbReference type="InterPro" id="IPR036890">
    <property type="entry name" value="HATPase_C_sf"/>
</dbReference>
<dbReference type="SMART" id="SM00387">
    <property type="entry name" value="HATPase_c"/>
    <property type="match status" value="1"/>
</dbReference>
<dbReference type="PANTHER" id="PTHR43065:SF52">
    <property type="entry name" value="SENSOR PROTEIN KINASE PILS"/>
    <property type="match status" value="1"/>
</dbReference>
<dbReference type="GO" id="GO:0000155">
    <property type="term" value="F:phosphorelay sensor kinase activity"/>
    <property type="evidence" value="ECO:0007669"/>
    <property type="project" value="InterPro"/>
</dbReference>
<dbReference type="CDD" id="cd00075">
    <property type="entry name" value="HATPase"/>
    <property type="match status" value="1"/>
</dbReference>
<keyword evidence="5" id="KW-0472">Membrane</keyword>
<evidence type="ECO:0000256" key="2">
    <source>
        <dbReference type="ARBA" id="ARBA00012438"/>
    </source>
</evidence>
<dbReference type="Pfam" id="PF00512">
    <property type="entry name" value="HisKA"/>
    <property type="match status" value="1"/>
</dbReference>
<dbReference type="PRINTS" id="PR00344">
    <property type="entry name" value="BCTRLSENSOR"/>
</dbReference>
<dbReference type="InterPro" id="IPR003594">
    <property type="entry name" value="HATPase_dom"/>
</dbReference>
<accession>A0A011N0F4</accession>
<evidence type="ECO:0000313" key="7">
    <source>
        <dbReference type="EMBL" id="EXI68341.1"/>
    </source>
</evidence>
<comment type="caution">
    <text evidence="7">The sequence shown here is derived from an EMBL/GenBank/DDBJ whole genome shotgun (WGS) entry which is preliminary data.</text>
</comment>
<keyword evidence="7" id="KW-0808">Transferase</keyword>
<dbReference type="InterPro" id="IPR036097">
    <property type="entry name" value="HisK_dim/P_sf"/>
</dbReference>
<keyword evidence="7" id="KW-0418">Kinase</keyword>
<dbReference type="Gene3D" id="3.30.565.10">
    <property type="entry name" value="Histidine kinase-like ATPase, C-terminal domain"/>
    <property type="match status" value="1"/>
</dbReference>
<dbReference type="SUPFAM" id="SSF55874">
    <property type="entry name" value="ATPase domain of HSP90 chaperone/DNA topoisomerase II/histidine kinase"/>
    <property type="match status" value="1"/>
</dbReference>
<feature type="transmembrane region" description="Helical" evidence="5">
    <location>
        <begin position="146"/>
        <end position="163"/>
    </location>
</feature>
<keyword evidence="8" id="KW-1185">Reference proteome</keyword>
<evidence type="ECO:0000256" key="1">
    <source>
        <dbReference type="ARBA" id="ARBA00000085"/>
    </source>
</evidence>
<keyword evidence="5" id="KW-1133">Transmembrane helix</keyword>
<dbReference type="STRING" id="1454001.AW08_01122"/>
<dbReference type="PANTHER" id="PTHR43065">
    <property type="entry name" value="SENSOR HISTIDINE KINASE"/>
    <property type="match status" value="1"/>
</dbReference>
<dbReference type="AlphaFoldDB" id="A0A011N0F4"/>
<dbReference type="InterPro" id="IPR003661">
    <property type="entry name" value="HisK_dim/P_dom"/>
</dbReference>
<dbReference type="Proteomes" id="UP000020218">
    <property type="component" value="Unassembled WGS sequence"/>
</dbReference>
<dbReference type="PROSITE" id="PS50109">
    <property type="entry name" value="HIS_KIN"/>
    <property type="match status" value="1"/>
</dbReference>
<evidence type="ECO:0000259" key="6">
    <source>
        <dbReference type="PROSITE" id="PS50109"/>
    </source>
</evidence>
<evidence type="ECO:0000313" key="8">
    <source>
        <dbReference type="Proteomes" id="UP000020218"/>
    </source>
</evidence>